<sequence length="188" mass="21144">MEPQVLLICFHAVIHSHSLCFLAGFWCIMGLSPYSSPNDAGVLCVILVNTAISISIVKDMVRSFLSIIGIRISSWEDYSIDGTMMDNTLECRGTPSESYMEEFRHQTPAIRYDSMCAASKNHPEQQECSVCLTEFAPEAEINRLPCGHVFHMACLEKWLKYWNLTCPLCRNNMIAPQVGEEDDGCPPM</sequence>
<dbReference type="SMART" id="SM00184">
    <property type="entry name" value="RING"/>
    <property type="match status" value="1"/>
</dbReference>
<accession>A0A9P1ENA6</accession>
<dbReference type="Pfam" id="PF13639">
    <property type="entry name" value="zf-RING_2"/>
    <property type="match status" value="1"/>
</dbReference>
<dbReference type="InterPro" id="IPR001841">
    <property type="entry name" value="Znf_RING"/>
</dbReference>
<keyword evidence="1" id="KW-0862">Zinc</keyword>
<proteinExistence type="predicted"/>
<evidence type="ECO:0000313" key="4">
    <source>
        <dbReference type="EMBL" id="CAH9116232.1"/>
    </source>
</evidence>
<evidence type="ECO:0000313" key="5">
    <source>
        <dbReference type="Proteomes" id="UP001152484"/>
    </source>
</evidence>
<dbReference type="PROSITE" id="PS50089">
    <property type="entry name" value="ZF_RING_2"/>
    <property type="match status" value="1"/>
</dbReference>
<dbReference type="GO" id="GO:0008270">
    <property type="term" value="F:zinc ion binding"/>
    <property type="evidence" value="ECO:0007669"/>
    <property type="project" value="UniProtKB-KW"/>
</dbReference>
<reference evidence="4" key="1">
    <citation type="submission" date="2022-07" db="EMBL/GenBank/DDBJ databases">
        <authorList>
            <person name="Macas J."/>
            <person name="Novak P."/>
            <person name="Neumann P."/>
        </authorList>
    </citation>
    <scope>NUCLEOTIDE SEQUENCE</scope>
</reference>
<keyword evidence="2" id="KW-0472">Membrane</keyword>
<gene>
    <name evidence="4" type="ORF">CEURO_LOCUS21067</name>
</gene>
<dbReference type="SUPFAM" id="SSF57850">
    <property type="entry name" value="RING/U-box"/>
    <property type="match status" value="1"/>
</dbReference>
<dbReference type="InterPro" id="IPR044249">
    <property type="entry name" value="XERICO-like"/>
</dbReference>
<keyword evidence="1" id="KW-0479">Metal-binding</keyword>
<keyword evidence="1" id="KW-0863">Zinc-finger</keyword>
<feature type="transmembrane region" description="Helical" evidence="2">
    <location>
        <begin position="12"/>
        <end position="34"/>
    </location>
</feature>
<dbReference type="OrthoDB" id="8062037at2759"/>
<dbReference type="EMBL" id="CAMAPE010000070">
    <property type="protein sequence ID" value="CAH9116232.1"/>
    <property type="molecule type" value="Genomic_DNA"/>
</dbReference>
<protein>
    <recommendedName>
        <fullName evidence="3">RING-type domain-containing protein</fullName>
    </recommendedName>
</protein>
<feature type="transmembrane region" description="Helical" evidence="2">
    <location>
        <begin position="40"/>
        <end position="57"/>
    </location>
</feature>
<dbReference type="Proteomes" id="UP001152484">
    <property type="component" value="Unassembled WGS sequence"/>
</dbReference>
<evidence type="ECO:0000256" key="1">
    <source>
        <dbReference type="PROSITE-ProRule" id="PRU00175"/>
    </source>
</evidence>
<dbReference type="PANTHER" id="PTHR47258:SF1">
    <property type="entry name" value="E3 UBIQUITIN-PROTEIN LIGASE XERICO-RELATED"/>
    <property type="match status" value="1"/>
</dbReference>
<dbReference type="Gene3D" id="3.30.40.10">
    <property type="entry name" value="Zinc/RING finger domain, C3HC4 (zinc finger)"/>
    <property type="match status" value="1"/>
</dbReference>
<name>A0A9P1ENA6_CUSEU</name>
<dbReference type="AlphaFoldDB" id="A0A9P1ENA6"/>
<dbReference type="PANTHER" id="PTHR47258">
    <property type="match status" value="1"/>
</dbReference>
<keyword evidence="5" id="KW-1185">Reference proteome</keyword>
<organism evidence="4 5">
    <name type="scientific">Cuscuta europaea</name>
    <name type="common">European dodder</name>
    <dbReference type="NCBI Taxonomy" id="41803"/>
    <lineage>
        <taxon>Eukaryota</taxon>
        <taxon>Viridiplantae</taxon>
        <taxon>Streptophyta</taxon>
        <taxon>Embryophyta</taxon>
        <taxon>Tracheophyta</taxon>
        <taxon>Spermatophyta</taxon>
        <taxon>Magnoliopsida</taxon>
        <taxon>eudicotyledons</taxon>
        <taxon>Gunneridae</taxon>
        <taxon>Pentapetalae</taxon>
        <taxon>asterids</taxon>
        <taxon>lamiids</taxon>
        <taxon>Solanales</taxon>
        <taxon>Convolvulaceae</taxon>
        <taxon>Cuscuteae</taxon>
        <taxon>Cuscuta</taxon>
        <taxon>Cuscuta subgen. Cuscuta</taxon>
    </lineage>
</organism>
<evidence type="ECO:0000256" key="2">
    <source>
        <dbReference type="SAM" id="Phobius"/>
    </source>
</evidence>
<comment type="caution">
    <text evidence="4">The sequence shown here is derived from an EMBL/GenBank/DDBJ whole genome shotgun (WGS) entry which is preliminary data.</text>
</comment>
<keyword evidence="2" id="KW-0812">Transmembrane</keyword>
<keyword evidence="2" id="KW-1133">Transmembrane helix</keyword>
<evidence type="ECO:0000259" key="3">
    <source>
        <dbReference type="PROSITE" id="PS50089"/>
    </source>
</evidence>
<feature type="domain" description="RING-type" evidence="3">
    <location>
        <begin position="128"/>
        <end position="170"/>
    </location>
</feature>
<dbReference type="InterPro" id="IPR013083">
    <property type="entry name" value="Znf_RING/FYVE/PHD"/>
</dbReference>